<accession>W2V0W5</accession>
<dbReference type="EMBL" id="AXCJ01000007">
    <property type="protein sequence ID" value="ETO91287.1"/>
    <property type="molecule type" value="Genomic_DNA"/>
</dbReference>
<dbReference type="AlphaFoldDB" id="W2V0W5"/>
<gene>
    <name evidence="1" type="ORF">P857_411</name>
</gene>
<comment type="caution">
    <text evidence="1">The sequence shown here is derived from an EMBL/GenBank/DDBJ whole genome shotgun (WGS) entry which is preliminary data.</text>
</comment>
<sequence length="80" mass="9299">MIENDLSYTEKNKLYLDIKEVSLEWIYTVFTKTKSLVDIGSVLKATWTSVRNTLDNIKFGKKEDDLSVDRLQNIKKNPTT</sequence>
<name>W2V0W5_9RICK</name>
<evidence type="ECO:0000313" key="1">
    <source>
        <dbReference type="EMBL" id="ETO91287.1"/>
    </source>
</evidence>
<reference evidence="1 2" key="1">
    <citation type="journal article" date="2013" name="PLoS ONE">
        <title>Bacterial endosymbiosis in a chordate host: long-term co-evolution and conservation of secondary metabolism.</title>
        <authorList>
            <person name="Kwan J.C."/>
            <person name="Schmidt E.W."/>
        </authorList>
    </citation>
    <scope>NUCLEOTIDE SEQUENCE [LARGE SCALE GENOMIC DNA]</scope>
    <source>
        <strain evidence="2">L6</strain>
    </source>
</reference>
<proteinExistence type="predicted"/>
<keyword evidence="2" id="KW-1185">Reference proteome</keyword>
<evidence type="ECO:0000313" key="2">
    <source>
        <dbReference type="Proteomes" id="UP000018951"/>
    </source>
</evidence>
<organism evidence="1 2">
    <name type="scientific">Candidatus Xenolissoclinum pacificiensis L6</name>
    <dbReference type="NCBI Taxonomy" id="1401685"/>
    <lineage>
        <taxon>Bacteria</taxon>
        <taxon>Pseudomonadati</taxon>
        <taxon>Pseudomonadota</taxon>
        <taxon>Alphaproteobacteria</taxon>
        <taxon>Rickettsiales</taxon>
        <taxon>Anaplasmataceae</taxon>
        <taxon>Candidatus Xenolissoclinum</taxon>
    </lineage>
</organism>
<dbReference type="Proteomes" id="UP000018951">
    <property type="component" value="Unassembled WGS sequence"/>
</dbReference>
<protein>
    <submittedName>
        <fullName evidence="1">Uncharacterized protein</fullName>
    </submittedName>
</protein>